<proteinExistence type="predicted"/>
<feature type="compositionally biased region" description="Polar residues" evidence="1">
    <location>
        <begin position="1"/>
        <end position="20"/>
    </location>
</feature>
<name>A0A238W925_HALVU</name>
<evidence type="ECO:0000313" key="2">
    <source>
        <dbReference type="EMBL" id="SNR43086.1"/>
    </source>
</evidence>
<sequence>MSQPQQTTTRAAGDTANQPTAEPVDIDDPDDYRYQCPLCEAVYDSEIAARVHITRSDDDTHQNQNGLMPESYIEIIADDDEVIGTVSRQPDEIAVGSFSLDQVPDEYPEHHKHIIKIATQHPYKNYAEIEDLVIKEFDEKGIDVPSYSTIRRVVRDFYHPRELSEQVESLEALTAKQQAIIIARTLLPSEPKAKISDRVGCASSYPAQVYERAPGIIRSIEESGDVSERIKSELSVESKRELTTAGLVDELPIEFDVAVEEVADTDTEEANDNGQQSLWGSPVDNPTGLRGVPTPESVIDTDDDDAHEDAQTKVPAAPQADDSKPELDSLAEADVLRADVADLYQDISFLSDVYQHVGGNNDPDFTQAVITAVADRCESILQRGEA</sequence>
<accession>A0A238W925</accession>
<dbReference type="RefSeq" id="WP_143420373.1">
    <property type="nucleotide sequence ID" value="NZ_FZNQ01000006.1"/>
</dbReference>
<evidence type="ECO:0000256" key="1">
    <source>
        <dbReference type="SAM" id="MobiDB-lite"/>
    </source>
</evidence>
<dbReference type="EMBL" id="FZNQ01000006">
    <property type="protein sequence ID" value="SNR43086.1"/>
    <property type="molecule type" value="Genomic_DNA"/>
</dbReference>
<keyword evidence="3" id="KW-1185">Reference proteome</keyword>
<gene>
    <name evidence="2" type="ORF">SAMN06264855_10661</name>
</gene>
<reference evidence="2 3" key="1">
    <citation type="submission" date="2017-06" db="EMBL/GenBank/DDBJ databases">
        <authorList>
            <person name="Kim H.J."/>
            <person name="Triplett B.A."/>
        </authorList>
    </citation>
    <scope>NUCLEOTIDE SEQUENCE [LARGE SCALE GENOMIC DNA]</scope>
    <source>
        <strain evidence="2 3">DSM 8800</strain>
    </source>
</reference>
<feature type="region of interest" description="Disordered" evidence="1">
    <location>
        <begin position="265"/>
        <end position="326"/>
    </location>
</feature>
<dbReference type="AlphaFoldDB" id="A0A238W925"/>
<organism evidence="2 3">
    <name type="scientific">Halorubrum vacuolatum</name>
    <name type="common">Natronobacterium vacuolatum</name>
    <dbReference type="NCBI Taxonomy" id="63740"/>
    <lineage>
        <taxon>Archaea</taxon>
        <taxon>Methanobacteriati</taxon>
        <taxon>Methanobacteriota</taxon>
        <taxon>Stenosarchaea group</taxon>
        <taxon>Halobacteria</taxon>
        <taxon>Halobacteriales</taxon>
        <taxon>Haloferacaceae</taxon>
        <taxon>Halorubrum</taxon>
    </lineage>
</organism>
<protein>
    <submittedName>
        <fullName evidence="2">Uncharacterized protein</fullName>
    </submittedName>
</protein>
<evidence type="ECO:0000313" key="3">
    <source>
        <dbReference type="Proteomes" id="UP000198397"/>
    </source>
</evidence>
<dbReference type="Proteomes" id="UP000198397">
    <property type="component" value="Unassembled WGS sequence"/>
</dbReference>
<dbReference type="OrthoDB" id="333231at2157"/>
<feature type="region of interest" description="Disordered" evidence="1">
    <location>
        <begin position="1"/>
        <end position="30"/>
    </location>
</feature>